<evidence type="ECO:0000313" key="1">
    <source>
        <dbReference type="EMBL" id="NEA85791.1"/>
    </source>
</evidence>
<dbReference type="RefSeq" id="WP_164338282.1">
    <property type="nucleotide sequence ID" value="NZ_JAAGMD010000191.1"/>
</dbReference>
<proteinExistence type="predicted"/>
<gene>
    <name evidence="1" type="ORF">G3I53_06950</name>
</gene>
<dbReference type="EMBL" id="JAAGMD010000191">
    <property type="protein sequence ID" value="NEA85791.1"/>
    <property type="molecule type" value="Genomic_DNA"/>
</dbReference>
<accession>A0A6G3QQY6</accession>
<dbReference type="AlphaFoldDB" id="A0A6G3QQY6"/>
<reference evidence="1" key="1">
    <citation type="submission" date="2020-01" db="EMBL/GenBank/DDBJ databases">
        <title>Insect and environment-associated Actinomycetes.</title>
        <authorList>
            <person name="Currrie C."/>
            <person name="Chevrette M."/>
            <person name="Carlson C."/>
            <person name="Stubbendieck R."/>
            <person name="Wendt-Pienkowski E."/>
        </authorList>
    </citation>
    <scope>NUCLEOTIDE SEQUENCE</scope>
    <source>
        <strain evidence="1">SID14436</strain>
    </source>
</reference>
<organism evidence="1">
    <name type="scientific">Streptomyces sp. SID14436</name>
    <dbReference type="NCBI Taxonomy" id="2706070"/>
    <lineage>
        <taxon>Bacteria</taxon>
        <taxon>Bacillati</taxon>
        <taxon>Actinomycetota</taxon>
        <taxon>Actinomycetes</taxon>
        <taxon>Kitasatosporales</taxon>
        <taxon>Streptomycetaceae</taxon>
        <taxon>Streptomyces</taxon>
    </lineage>
</organism>
<name>A0A6G3QQY6_9ACTN</name>
<protein>
    <submittedName>
        <fullName evidence="1">Uncharacterized protein</fullName>
    </submittedName>
</protein>
<comment type="caution">
    <text evidence="1">The sequence shown here is derived from an EMBL/GenBank/DDBJ whole genome shotgun (WGS) entry which is preliminary data.</text>
</comment>
<sequence>MTQPDPASRLLRLLPWGDDGKAAVLVTDGTETYLSRLADRVEEQQIETAAIALKLTRPMVEDDADITVSELRWAARRLIESLTELLVIAESRGQRIPPYAQAHEGDG</sequence>